<gene>
    <name evidence="1" type="ORF">BT246_03880</name>
</gene>
<dbReference type="EMBL" id="CP015350">
    <property type="protein sequence ID" value="ANS45826.1"/>
    <property type="molecule type" value="Genomic_DNA"/>
</dbReference>
<reference evidence="1 2" key="1">
    <citation type="submission" date="2016-04" db="EMBL/GenBank/DDBJ databases">
        <title>High quality genome of the nematocidal Bacillus thuringiensis MYBT18246.</title>
        <authorList>
            <person name="Hollensteiner J."/>
            <person name="Poehlein A."/>
            <person name="Sproeer C."/>
            <person name="Bunk B."/>
            <person name="Rosenstiel P."/>
            <person name="Schulenburg H."/>
            <person name="Liesegang H."/>
        </authorList>
    </citation>
    <scope>NUCLEOTIDE SEQUENCE [LARGE SCALE GENOMIC DNA]</scope>
    <source>
        <strain evidence="1 2">MYBT18246</strain>
    </source>
</reference>
<protein>
    <submittedName>
        <fullName evidence="1">Uncharacterized protein</fullName>
    </submittedName>
</protein>
<evidence type="ECO:0000313" key="1">
    <source>
        <dbReference type="EMBL" id="ANS45826.1"/>
    </source>
</evidence>
<proteinExistence type="predicted"/>
<accession>A0A9W3WY95</accession>
<organism evidence="1 2">
    <name type="scientific">Bacillus thuringiensis</name>
    <dbReference type="NCBI Taxonomy" id="1428"/>
    <lineage>
        <taxon>Bacteria</taxon>
        <taxon>Bacillati</taxon>
        <taxon>Bacillota</taxon>
        <taxon>Bacilli</taxon>
        <taxon>Bacillales</taxon>
        <taxon>Bacillaceae</taxon>
        <taxon>Bacillus</taxon>
        <taxon>Bacillus cereus group</taxon>
    </lineage>
</organism>
<name>A0A9W3WY95_BACTU</name>
<evidence type="ECO:0000313" key="2">
    <source>
        <dbReference type="Proteomes" id="UP000092743"/>
    </source>
</evidence>
<dbReference type="Proteomes" id="UP000092743">
    <property type="component" value="Chromosome"/>
</dbReference>
<dbReference type="AlphaFoldDB" id="A0A9W3WY95"/>
<sequence length="71" mass="8180">MLLVDILSDNLHHANVHVKTARDIQISVIKKVDAMNEKEIRDLFWRLATQLRCAEVCLEAITSTEYKGDEQ</sequence>
<dbReference type="RefSeq" id="WP_065481628.1">
    <property type="nucleotide sequence ID" value="NZ_CP015350.1"/>
</dbReference>